<evidence type="ECO:0000256" key="1">
    <source>
        <dbReference type="ARBA" id="ARBA00023002"/>
    </source>
</evidence>
<dbReference type="PANTHER" id="PTHR30466:SF1">
    <property type="entry name" value="FMN REDUCTASE (NADH) RUTF"/>
    <property type="match status" value="1"/>
</dbReference>
<feature type="region of interest" description="Disordered" evidence="2">
    <location>
        <begin position="1"/>
        <end position="30"/>
    </location>
</feature>
<dbReference type="Proteomes" id="UP001431429">
    <property type="component" value="Unassembled WGS sequence"/>
</dbReference>
<dbReference type="Gene3D" id="2.30.110.10">
    <property type="entry name" value="Electron Transport, Fmn-binding Protein, Chain A"/>
    <property type="match status" value="1"/>
</dbReference>
<evidence type="ECO:0000256" key="2">
    <source>
        <dbReference type="SAM" id="MobiDB-lite"/>
    </source>
</evidence>
<dbReference type="PANTHER" id="PTHR30466">
    <property type="entry name" value="FLAVIN REDUCTASE"/>
    <property type="match status" value="1"/>
</dbReference>
<dbReference type="Pfam" id="PF01613">
    <property type="entry name" value="Flavin_Reduct"/>
    <property type="match status" value="1"/>
</dbReference>
<keyword evidence="5" id="KW-1185">Reference proteome</keyword>
<protein>
    <submittedName>
        <fullName evidence="4">Flavin reductase family protein</fullName>
    </submittedName>
</protein>
<dbReference type="InterPro" id="IPR002563">
    <property type="entry name" value="Flavin_Rdtase-like_dom"/>
</dbReference>
<accession>A0ABT0UJK9</accession>
<keyword evidence="1" id="KW-0560">Oxidoreductase</keyword>
<name>A0ABT0UJK9_9ACTN</name>
<reference evidence="4" key="1">
    <citation type="submission" date="2022-06" db="EMBL/GenBank/DDBJ databases">
        <title>Genome public.</title>
        <authorList>
            <person name="Sun Q."/>
        </authorList>
    </citation>
    <scope>NUCLEOTIDE SEQUENCE</scope>
    <source>
        <strain evidence="4">CWNU-1</strain>
    </source>
</reference>
<evidence type="ECO:0000259" key="3">
    <source>
        <dbReference type="SMART" id="SM00903"/>
    </source>
</evidence>
<dbReference type="InterPro" id="IPR050268">
    <property type="entry name" value="NADH-dep_flavin_reductase"/>
</dbReference>
<dbReference type="SMART" id="SM00903">
    <property type="entry name" value="Flavin_Reduct"/>
    <property type="match status" value="1"/>
</dbReference>
<proteinExistence type="predicted"/>
<feature type="domain" description="Flavin reductase like" evidence="3">
    <location>
        <begin position="43"/>
        <end position="191"/>
    </location>
</feature>
<evidence type="ECO:0000313" key="4">
    <source>
        <dbReference type="EMBL" id="MCM2388834.1"/>
    </source>
</evidence>
<dbReference type="SUPFAM" id="SSF50475">
    <property type="entry name" value="FMN-binding split barrel"/>
    <property type="match status" value="1"/>
</dbReference>
<feature type="region of interest" description="Disordered" evidence="2">
    <location>
        <begin position="118"/>
        <end position="142"/>
    </location>
</feature>
<dbReference type="InterPro" id="IPR012349">
    <property type="entry name" value="Split_barrel_FMN-bd"/>
</dbReference>
<sequence length="200" mass="21542">MSLRGAAEPLSRAHVPGQAGPVRHGERPIGEDTVRTEEFRAAMRCWATGVTVVTTEGPEGPHGMTVNSLLSVSLDPPTLLISLARRSRTHRIVEQTGGFTVNVLTADQRSLADRFSGRRDAGGEEFSGLEFRPSSDGGGPELEDSVAVLSCRTARSVEVADHTLFIATVLRTRLPSGTGGPLIYAGRRYHQLGDWQKETP</sequence>
<gene>
    <name evidence="4" type="ORF">NBG84_11115</name>
</gene>
<dbReference type="EMBL" id="JAMQAW010000009">
    <property type="protein sequence ID" value="MCM2388834.1"/>
    <property type="molecule type" value="Genomic_DNA"/>
</dbReference>
<evidence type="ECO:0000313" key="5">
    <source>
        <dbReference type="Proteomes" id="UP001431429"/>
    </source>
</evidence>
<organism evidence="4 5">
    <name type="scientific">Streptomyces albipurpureus</name>
    <dbReference type="NCBI Taxonomy" id="2897419"/>
    <lineage>
        <taxon>Bacteria</taxon>
        <taxon>Bacillati</taxon>
        <taxon>Actinomycetota</taxon>
        <taxon>Actinomycetes</taxon>
        <taxon>Kitasatosporales</taxon>
        <taxon>Streptomycetaceae</taxon>
        <taxon>Streptomyces</taxon>
    </lineage>
</organism>
<comment type="caution">
    <text evidence="4">The sequence shown here is derived from an EMBL/GenBank/DDBJ whole genome shotgun (WGS) entry which is preliminary data.</text>
</comment>
<dbReference type="RefSeq" id="WP_250919184.1">
    <property type="nucleotide sequence ID" value="NZ_JAMQAW010000009.1"/>
</dbReference>